<dbReference type="EMBL" id="CAJNRE010004562">
    <property type="protein sequence ID" value="CAF2036802.1"/>
    <property type="molecule type" value="Genomic_DNA"/>
</dbReference>
<dbReference type="Proteomes" id="UP000663824">
    <property type="component" value="Unassembled WGS sequence"/>
</dbReference>
<gene>
    <name evidence="1" type="ORF">MBJ925_LOCUS10842</name>
</gene>
<name>A0A816NN43_9BILA</name>
<comment type="caution">
    <text evidence="1">The sequence shown here is derived from an EMBL/GenBank/DDBJ whole genome shotgun (WGS) entry which is preliminary data.</text>
</comment>
<accession>A0A816NN43</accession>
<evidence type="ECO:0000313" key="2">
    <source>
        <dbReference type="Proteomes" id="UP000663824"/>
    </source>
</evidence>
<reference evidence="1" key="1">
    <citation type="submission" date="2021-02" db="EMBL/GenBank/DDBJ databases">
        <authorList>
            <person name="Nowell W R."/>
        </authorList>
    </citation>
    <scope>NUCLEOTIDE SEQUENCE</scope>
</reference>
<protein>
    <submittedName>
        <fullName evidence="1">Uncharacterized protein</fullName>
    </submittedName>
</protein>
<dbReference type="AlphaFoldDB" id="A0A816NN43"/>
<organism evidence="1 2">
    <name type="scientific">Rotaria magnacalcarata</name>
    <dbReference type="NCBI Taxonomy" id="392030"/>
    <lineage>
        <taxon>Eukaryota</taxon>
        <taxon>Metazoa</taxon>
        <taxon>Spiralia</taxon>
        <taxon>Gnathifera</taxon>
        <taxon>Rotifera</taxon>
        <taxon>Eurotatoria</taxon>
        <taxon>Bdelloidea</taxon>
        <taxon>Philodinida</taxon>
        <taxon>Philodinidae</taxon>
        <taxon>Rotaria</taxon>
    </lineage>
</organism>
<proteinExistence type="predicted"/>
<sequence length="144" mass="17106">MRNRRLSISPSSELVPIIIKSSAFPTHSIHRVLQNSIMTQLFKEALLKIKGDDTQSIKEFAGLCRFQNYIPLSQIDKFEREYRYYTPIWWYTAPYFIYSMLNRGLRLMDVDVILKMGLFFRHLHKDLETLYREQQSAKINAVLV</sequence>
<evidence type="ECO:0000313" key="1">
    <source>
        <dbReference type="EMBL" id="CAF2036802.1"/>
    </source>
</evidence>